<evidence type="ECO:0000256" key="7">
    <source>
        <dbReference type="RuleBase" id="RU364038"/>
    </source>
</evidence>
<evidence type="ECO:0000256" key="6">
    <source>
        <dbReference type="ARBA" id="ARBA00023284"/>
    </source>
</evidence>
<comment type="subcellular location">
    <subcellularLocation>
        <location evidence="1 7">Periplasm</location>
    </subcellularLocation>
</comment>
<comment type="function">
    <text evidence="7">Required for disulfide bond formation in some periplasmic proteins. Acts by transferring its disulfide bond to other proteins and is reduced in the process.</text>
</comment>
<evidence type="ECO:0000256" key="3">
    <source>
        <dbReference type="ARBA" id="ARBA00022729"/>
    </source>
</evidence>
<dbReference type="Pfam" id="PF13098">
    <property type="entry name" value="Thioredoxin_2"/>
    <property type="match status" value="1"/>
</dbReference>
<feature type="domain" description="Thioredoxin-like fold" evidence="9">
    <location>
        <begin position="115"/>
        <end position="238"/>
    </location>
</feature>
<keyword evidence="4 7" id="KW-0574">Periplasm</keyword>
<evidence type="ECO:0000256" key="5">
    <source>
        <dbReference type="ARBA" id="ARBA00023157"/>
    </source>
</evidence>
<keyword evidence="5" id="KW-1015">Disulfide bond</keyword>
<dbReference type="InterPro" id="IPR033954">
    <property type="entry name" value="DiS-bond_Isoase_DsbC/G"/>
</dbReference>
<proteinExistence type="inferred from homology"/>
<comment type="similarity">
    <text evidence="2 7">Belongs to the thioredoxin family. DsbC subfamily.</text>
</comment>
<dbReference type="Gene3D" id="3.40.30.10">
    <property type="entry name" value="Glutaredoxin"/>
    <property type="match status" value="1"/>
</dbReference>
<reference evidence="10 11" key="1">
    <citation type="submission" date="2021-07" db="EMBL/GenBank/DDBJ databases">
        <title>Shewanella sp. nov, isolated from SCS.</title>
        <authorList>
            <person name="Cao W.R."/>
        </authorList>
    </citation>
    <scope>NUCLEOTIDE SEQUENCE [LARGE SCALE GENOMIC DNA]</scope>
    <source>
        <strain evidence="10 11">NR704-98</strain>
    </source>
</reference>
<dbReference type="CDD" id="cd03020">
    <property type="entry name" value="DsbA_DsbC_DsbG"/>
    <property type="match status" value="1"/>
</dbReference>
<gene>
    <name evidence="10" type="primary">dsbC</name>
    <name evidence="10" type="ORF">K0625_04935</name>
</gene>
<dbReference type="InterPro" id="IPR017937">
    <property type="entry name" value="Thioredoxin_CS"/>
</dbReference>
<dbReference type="InterPro" id="IPR009094">
    <property type="entry name" value="DiS-bond_isomerase_DsbC/G_N_sf"/>
</dbReference>
<feature type="domain" description="Disulphide bond isomerase DsbC/G N-terminal" evidence="8">
    <location>
        <begin position="27"/>
        <end position="92"/>
    </location>
</feature>
<keyword evidence="10" id="KW-0413">Isomerase</keyword>
<dbReference type="GO" id="GO:0003756">
    <property type="term" value="F:protein disulfide isomerase activity"/>
    <property type="evidence" value="ECO:0007669"/>
    <property type="project" value="UniProtKB-EC"/>
</dbReference>
<dbReference type="InterPro" id="IPR012336">
    <property type="entry name" value="Thioredoxin-like_fold"/>
</dbReference>
<dbReference type="Gene3D" id="3.10.450.70">
    <property type="entry name" value="Disulphide bond isomerase, DsbC/G, N-terminal"/>
    <property type="match status" value="1"/>
</dbReference>
<dbReference type="Pfam" id="PF10411">
    <property type="entry name" value="DsbC_N"/>
    <property type="match status" value="1"/>
</dbReference>
<evidence type="ECO:0000259" key="8">
    <source>
        <dbReference type="Pfam" id="PF10411"/>
    </source>
</evidence>
<comment type="caution">
    <text evidence="10">The sequence shown here is derived from an EMBL/GenBank/DDBJ whole genome shotgun (WGS) entry which is preliminary data.</text>
</comment>
<protein>
    <recommendedName>
        <fullName evidence="7">Thiol:disulfide interchange protein</fullName>
    </recommendedName>
</protein>
<evidence type="ECO:0000256" key="4">
    <source>
        <dbReference type="ARBA" id="ARBA00022764"/>
    </source>
</evidence>
<evidence type="ECO:0000313" key="10">
    <source>
        <dbReference type="EMBL" id="MBW8183000.1"/>
    </source>
</evidence>
<feature type="chain" id="PRO_5044962660" description="Thiol:disulfide interchange protein" evidence="7">
    <location>
        <begin position="22"/>
        <end position="242"/>
    </location>
</feature>
<keyword evidence="3 7" id="KW-0732">Signal</keyword>
<organism evidence="10 11">
    <name type="scientific">Shewanella nanhaiensis</name>
    <dbReference type="NCBI Taxonomy" id="2864872"/>
    <lineage>
        <taxon>Bacteria</taxon>
        <taxon>Pseudomonadati</taxon>
        <taxon>Pseudomonadota</taxon>
        <taxon>Gammaproteobacteria</taxon>
        <taxon>Alteromonadales</taxon>
        <taxon>Shewanellaceae</taxon>
        <taxon>Shewanella</taxon>
    </lineage>
</organism>
<sequence length="242" mass="26509">MIFTRVCTLVFAALLAQSAIAAPNTPTDDSKALKEKLADTLSVKVHSLQESPIPGLYEALTDRGVLYISKDGSKLFHGNLYDLDKGMKNLTEAAMAGPRLEMMKPLEDNMLVYKAKNEKHVVTVFTDTTCGYCRKLHNEMEEYNDLGITIRYLAFPRRGVPSANADEMESIWCAADPLQAMTDAKGGKSVKQEKCDAKIAEQYNLGQSFGVNGTPAIVLEDGSMIPGYQPPAALLKVLEETN</sequence>
<evidence type="ECO:0000256" key="2">
    <source>
        <dbReference type="ARBA" id="ARBA00009813"/>
    </source>
</evidence>
<dbReference type="InterPro" id="IPR018950">
    <property type="entry name" value="DiS-bond_isomerase_DsbC/G_N"/>
</dbReference>
<keyword evidence="11" id="KW-1185">Reference proteome</keyword>
<evidence type="ECO:0000313" key="11">
    <source>
        <dbReference type="Proteomes" id="UP001195963"/>
    </source>
</evidence>
<dbReference type="RefSeq" id="WP_220108658.1">
    <property type="nucleotide sequence ID" value="NZ_JAHZST010000003.1"/>
</dbReference>
<dbReference type="NCBIfam" id="NF008129">
    <property type="entry name" value="PRK10877.1"/>
    <property type="match status" value="1"/>
</dbReference>
<keyword evidence="6 7" id="KW-0676">Redox-active center</keyword>
<evidence type="ECO:0000256" key="1">
    <source>
        <dbReference type="ARBA" id="ARBA00004418"/>
    </source>
</evidence>
<dbReference type="PANTHER" id="PTHR35272">
    <property type="entry name" value="THIOL:DISULFIDE INTERCHANGE PROTEIN DSBC-RELATED"/>
    <property type="match status" value="1"/>
</dbReference>
<dbReference type="InterPro" id="IPR051470">
    <property type="entry name" value="Thiol:disulfide_interchange"/>
</dbReference>
<feature type="signal peptide" evidence="7">
    <location>
        <begin position="1"/>
        <end position="21"/>
    </location>
</feature>
<dbReference type="PROSITE" id="PS00194">
    <property type="entry name" value="THIOREDOXIN_1"/>
    <property type="match status" value="1"/>
</dbReference>
<dbReference type="InterPro" id="IPR036249">
    <property type="entry name" value="Thioredoxin-like_sf"/>
</dbReference>
<evidence type="ECO:0000259" key="9">
    <source>
        <dbReference type="Pfam" id="PF13098"/>
    </source>
</evidence>
<dbReference type="EMBL" id="JAHZST010000003">
    <property type="protein sequence ID" value="MBW8183000.1"/>
    <property type="molecule type" value="Genomic_DNA"/>
</dbReference>
<dbReference type="Proteomes" id="UP001195963">
    <property type="component" value="Unassembled WGS sequence"/>
</dbReference>
<accession>A0ABS7E003</accession>
<dbReference type="PANTHER" id="PTHR35272:SF3">
    <property type="entry name" value="THIOL:DISULFIDE INTERCHANGE PROTEIN DSBC"/>
    <property type="match status" value="1"/>
</dbReference>
<dbReference type="SUPFAM" id="SSF52833">
    <property type="entry name" value="Thioredoxin-like"/>
    <property type="match status" value="1"/>
</dbReference>
<name>A0ABS7E003_9GAMM</name>
<dbReference type="SUPFAM" id="SSF54423">
    <property type="entry name" value="DsbC/DsbG N-terminal domain-like"/>
    <property type="match status" value="1"/>
</dbReference>